<feature type="transmembrane region" description="Helical" evidence="7">
    <location>
        <begin position="444"/>
        <end position="464"/>
    </location>
</feature>
<feature type="transmembrane region" description="Helical" evidence="7">
    <location>
        <begin position="187"/>
        <end position="204"/>
    </location>
</feature>
<dbReference type="FunFam" id="1.20.1250.20:FF:000013">
    <property type="entry name" value="MFS general substrate transporter"/>
    <property type="match status" value="1"/>
</dbReference>
<comment type="subcellular location">
    <subcellularLocation>
        <location evidence="1">Membrane</location>
        <topology evidence="1">Multi-pass membrane protein</topology>
    </subcellularLocation>
</comment>
<keyword evidence="5 7" id="KW-0472">Membrane</keyword>
<dbReference type="OrthoDB" id="2985014at2759"/>
<evidence type="ECO:0000256" key="2">
    <source>
        <dbReference type="ARBA" id="ARBA00022448"/>
    </source>
</evidence>
<evidence type="ECO:0000256" key="4">
    <source>
        <dbReference type="ARBA" id="ARBA00022989"/>
    </source>
</evidence>
<reference evidence="9" key="1">
    <citation type="submission" date="2020-10" db="EMBL/GenBank/DDBJ databases">
        <authorList>
            <person name="Palmer J.M."/>
        </authorList>
    </citation>
    <scope>NUCLEOTIDE SEQUENCE</scope>
    <source>
        <strain evidence="9">UCD 2041</strain>
    </source>
</reference>
<dbReference type="SUPFAM" id="SSF103473">
    <property type="entry name" value="MFS general substrate transporter"/>
    <property type="match status" value="1"/>
</dbReference>
<dbReference type="Pfam" id="PF07690">
    <property type="entry name" value="MFS_1"/>
    <property type="match status" value="1"/>
</dbReference>
<dbReference type="InterPro" id="IPR036259">
    <property type="entry name" value="MFS_trans_sf"/>
</dbReference>
<dbReference type="GO" id="GO:0005886">
    <property type="term" value="C:plasma membrane"/>
    <property type="evidence" value="ECO:0007669"/>
    <property type="project" value="TreeGrafter"/>
</dbReference>
<evidence type="ECO:0000256" key="5">
    <source>
        <dbReference type="ARBA" id="ARBA00023136"/>
    </source>
</evidence>
<evidence type="ECO:0000313" key="9">
    <source>
        <dbReference type="EMBL" id="QOU23029.1"/>
    </source>
</evidence>
<dbReference type="InterPro" id="IPR020846">
    <property type="entry name" value="MFS_dom"/>
</dbReference>
<evidence type="ECO:0000256" key="3">
    <source>
        <dbReference type="ARBA" id="ARBA00022692"/>
    </source>
</evidence>
<feature type="transmembrane region" description="Helical" evidence="7">
    <location>
        <begin position="216"/>
        <end position="237"/>
    </location>
</feature>
<feature type="transmembrane region" description="Helical" evidence="7">
    <location>
        <begin position="156"/>
        <end position="175"/>
    </location>
</feature>
<feature type="transmembrane region" description="Helical" evidence="7">
    <location>
        <begin position="249"/>
        <end position="271"/>
    </location>
</feature>
<dbReference type="InterPro" id="IPR011701">
    <property type="entry name" value="MFS"/>
</dbReference>
<proteinExistence type="predicted"/>
<feature type="transmembrane region" description="Helical" evidence="7">
    <location>
        <begin position="384"/>
        <end position="403"/>
    </location>
</feature>
<evidence type="ECO:0000259" key="8">
    <source>
        <dbReference type="PROSITE" id="PS50850"/>
    </source>
</evidence>
<feature type="transmembrane region" description="Helical" evidence="7">
    <location>
        <begin position="126"/>
        <end position="144"/>
    </location>
</feature>
<feature type="transmembrane region" description="Helical" evidence="7">
    <location>
        <begin position="320"/>
        <end position="340"/>
    </location>
</feature>
<dbReference type="FunFam" id="1.20.1250.20:FF:000034">
    <property type="entry name" value="MFS general substrate transporter"/>
    <property type="match status" value="1"/>
</dbReference>
<reference evidence="9" key="2">
    <citation type="journal article" name="BMC Genomics">
        <title>New genome assemblies reveal patterns of domestication and adaptation across Brettanomyces (Dekkera) species.</title>
        <authorList>
            <person name="Roach M.J."/>
            <person name="Borneman A.R."/>
        </authorList>
    </citation>
    <scope>NUCLEOTIDE SEQUENCE</scope>
    <source>
        <strain evidence="9">UCD 2041</strain>
    </source>
</reference>
<dbReference type="RefSeq" id="XP_041139522.1">
    <property type="nucleotide sequence ID" value="XM_041281731.1"/>
</dbReference>
<keyword evidence="3 7" id="KW-0812">Transmembrane</keyword>
<dbReference type="Gene3D" id="1.20.1250.20">
    <property type="entry name" value="MFS general substrate transporter like domains"/>
    <property type="match status" value="2"/>
</dbReference>
<organism evidence="9 10">
    <name type="scientific">Dekkera bruxellensis</name>
    <name type="common">Brettanomyces custersii</name>
    <dbReference type="NCBI Taxonomy" id="5007"/>
    <lineage>
        <taxon>Eukaryota</taxon>
        <taxon>Fungi</taxon>
        <taxon>Dikarya</taxon>
        <taxon>Ascomycota</taxon>
        <taxon>Saccharomycotina</taxon>
        <taxon>Pichiomycetes</taxon>
        <taxon>Pichiales</taxon>
        <taxon>Pichiaceae</taxon>
        <taxon>Brettanomyces</taxon>
    </lineage>
</organism>
<evidence type="ECO:0000256" key="7">
    <source>
        <dbReference type="SAM" id="Phobius"/>
    </source>
</evidence>
<dbReference type="GeneID" id="64575144"/>
<name>A0A871RAZ6_DEKBR</name>
<evidence type="ECO:0000256" key="1">
    <source>
        <dbReference type="ARBA" id="ARBA00004141"/>
    </source>
</evidence>
<feature type="transmembrane region" description="Helical" evidence="7">
    <location>
        <begin position="409"/>
        <end position="432"/>
    </location>
</feature>
<accession>A0A871RAZ6</accession>
<keyword evidence="4 7" id="KW-1133">Transmembrane helix</keyword>
<evidence type="ECO:0000256" key="6">
    <source>
        <dbReference type="SAM" id="MobiDB-lite"/>
    </source>
</evidence>
<dbReference type="PROSITE" id="PS50850">
    <property type="entry name" value="MFS"/>
    <property type="match status" value="1"/>
</dbReference>
<feature type="compositionally biased region" description="Basic and acidic residues" evidence="6">
    <location>
        <begin position="1"/>
        <end position="14"/>
    </location>
</feature>
<feature type="domain" description="Major facilitator superfamily (MFS) profile" evidence="8">
    <location>
        <begin position="90"/>
        <end position="502"/>
    </location>
</feature>
<sequence length="535" mass="60788">MTELKSDSPEHTFEELSQANSTTSDEKINNARNSSSADEYSKAILSESTKDDERSVLALSDDEKDKEIEKMATEMGINHKKLMMKIDFYVVPPFILLYFLAFLDRVNISNAKVYGMEDELGLHGNQFNTALTIFFVPYVFFEVLSNYLMKIVSPHLWLGTMIFLFGIAGMCQAFIKNYSGLIACRFFLGVFESGSFPALFYLLSSYYCKRESQRRFSFFFSCTCLAGGCAGAIAFRIHDLDGVRGYSSWQWIFLIEGAITAFLAIFLYFAIADFPEQARFLNDNERKFLKRKLEYDAGKSAFEVNMNWRDILGFYKLPQAYLTALCYFALVIPSYGYAYFAPTIIKYLGYTSWSANEHSIYPWILAWGFTCILSIASDKARLRLPFALFSCIIAIVGFAMVMASEDYKVKYAGCFLAVTGLYSAMPAVVCLFSLNFAGHRNKSVGTSTIVGFGNIGGIISPWLFPNTDAPNYHTGMVVSIFFVALSFVVTCVYTLYTVRMNKLKQTPDYREKWALKDERTKLIDGDLNPDFKYMY</sequence>
<dbReference type="PANTHER" id="PTHR43791">
    <property type="entry name" value="PERMEASE-RELATED"/>
    <property type="match status" value="1"/>
</dbReference>
<feature type="transmembrane region" description="Helical" evidence="7">
    <location>
        <begin position="88"/>
        <end position="106"/>
    </location>
</feature>
<dbReference type="PANTHER" id="PTHR43791:SF46">
    <property type="entry name" value="MAJOR FACILITATOR SUPERFAMILY (MFS) PROFILE DOMAIN-CONTAINING PROTEIN-RELATED"/>
    <property type="match status" value="1"/>
</dbReference>
<dbReference type="EMBL" id="CP063137">
    <property type="protein sequence ID" value="QOU23029.1"/>
    <property type="molecule type" value="Genomic_DNA"/>
</dbReference>
<evidence type="ECO:0000313" key="10">
    <source>
        <dbReference type="Proteomes" id="UP000663131"/>
    </source>
</evidence>
<dbReference type="AlphaFoldDB" id="A0A871RAZ6"/>
<feature type="region of interest" description="Disordered" evidence="6">
    <location>
        <begin position="1"/>
        <end position="51"/>
    </location>
</feature>
<keyword evidence="2" id="KW-0813">Transport</keyword>
<dbReference type="GO" id="GO:0022857">
    <property type="term" value="F:transmembrane transporter activity"/>
    <property type="evidence" value="ECO:0007669"/>
    <property type="project" value="InterPro"/>
</dbReference>
<feature type="transmembrane region" description="Helical" evidence="7">
    <location>
        <begin position="360"/>
        <end position="377"/>
    </location>
</feature>
<dbReference type="KEGG" id="bbrx:BRETT_003220"/>
<protein>
    <recommendedName>
        <fullName evidence="8">Major facilitator superfamily (MFS) profile domain-containing protein</fullName>
    </recommendedName>
</protein>
<feature type="transmembrane region" description="Helical" evidence="7">
    <location>
        <begin position="476"/>
        <end position="496"/>
    </location>
</feature>
<dbReference type="Proteomes" id="UP000663131">
    <property type="component" value="Chromosome 9"/>
</dbReference>
<gene>
    <name evidence="9" type="ORF">BRETT_003220</name>
</gene>